<dbReference type="STRING" id="623280.SAMN05660226_01693"/>
<dbReference type="Pfam" id="PF07715">
    <property type="entry name" value="Plug"/>
    <property type="match status" value="1"/>
</dbReference>
<dbReference type="SUPFAM" id="SSF49464">
    <property type="entry name" value="Carboxypeptidase regulatory domain-like"/>
    <property type="match status" value="1"/>
</dbReference>
<feature type="domain" description="TonB-dependent receptor plug" evidence="3">
    <location>
        <begin position="117"/>
        <end position="221"/>
    </location>
</feature>
<evidence type="ECO:0000313" key="5">
    <source>
        <dbReference type="Proteomes" id="UP000190541"/>
    </source>
</evidence>
<comment type="subcellular location">
    <subcellularLocation>
        <location evidence="1">Cell outer membrane</location>
        <topology evidence="1">Multi-pass membrane protein</topology>
    </subcellularLocation>
</comment>
<protein>
    <submittedName>
        <fullName evidence="4">TonB-linked outer membrane protein, SusC/RagA family</fullName>
    </submittedName>
</protein>
<feature type="signal peptide" evidence="2">
    <location>
        <begin position="1"/>
        <end position="21"/>
    </location>
</feature>
<keyword evidence="1" id="KW-0998">Cell outer membrane</keyword>
<sequence length="1031" mass="113053">MIHRIFICFFFFVSVHTMAFAQQVLNGQVVDEGGQPLPNATIVVKGTSRGTAADEQGRFKLEVADGNAVIVITYQGYLPLEAVVGNELDQVFTLQVDEAQATLDEVVVIGYQAVRRKDLTGATGIVNTAEAQRTVARSLPESLQGLSSGITVRNGGAPGQEAVVNIRGLSTFYGNANPLYVIDGMFADPNTTVNPADIESVQVLKDASAAAIYGSRAANGVVIITTKKGRPGEPKFEVSARQSVSTVPRRYDMMDGPEYAATNRRAYEMAGYAIQPGIANYQGDVNTNWADELLRTGAVSDLNASISGGSENTNYLISAGYFKDKGTLIARDFERMSLRVNGELRKGRVKIGENIAITNSTRNTPFQGGAFAGNPWYDMWTSVPILPVRSDDLISGANPGGWGYGSASFINTFSRNQVAIADITSTRNNFAKIIGNAYVDVDIINGLSYRFNAGLETSFDKSRSIRKDGSWYQNQSPEFSSVGENRSQFLSYLFEHTVNYDYNFGKHHLNGVVGFTQQTVQTDNVNASRLQLARFGGEYFTTINSATGDMAAAGSLQRYYIDSYLGRINYTYDDRYLATFTFRSDKDSRFSPDYRVGNFPSVALGWRLSNEEFFDIPWVNDFKVRGSYGVLGAANLSAYEYIGYLNQGPNVVLGPGQETFPGAIQARLVYEDLRWESKATTNIGFDATVLDNQVMVGFDIFRSVSKDVLVGQPLPMYLGNLQGDPLVNIGSIENKGIEIDLGYRPQIGGEFKWDVMANVSFIRNKVLELGSLGVDPETGLQRNYITSGHTRTQVGRSVGEYFLIRTDGLFQSAEEIAEHRAQADIAQPGDIRYVNLVDGGTGDDINDNDRTFAGSPWPKFTAGMQFNAAYKNFTLGIQLHGVFGHMLYNDVRRDLDSYGNSNYRRAINPWTPENTNTSFPRLGVSELPAGEIADRGIISNARANSDRWLEDGSFLRLRNVELGYTIPDRLLGRIGITNTRVYVSGQNLFTLTGYTGLDPDVTGANANLQPGVDNGNYPASRIISFGLGFGF</sequence>
<keyword evidence="5" id="KW-1185">Reference proteome</keyword>
<dbReference type="Gene3D" id="2.170.130.10">
    <property type="entry name" value="TonB-dependent receptor, plug domain"/>
    <property type="match status" value="1"/>
</dbReference>
<keyword evidence="1" id="KW-0472">Membrane</keyword>
<comment type="similarity">
    <text evidence="1">Belongs to the TonB-dependent receptor family.</text>
</comment>
<evidence type="ECO:0000313" key="4">
    <source>
        <dbReference type="EMBL" id="SKB49909.1"/>
    </source>
</evidence>
<evidence type="ECO:0000256" key="1">
    <source>
        <dbReference type="PROSITE-ProRule" id="PRU01360"/>
    </source>
</evidence>
<dbReference type="SUPFAM" id="SSF56935">
    <property type="entry name" value="Porins"/>
    <property type="match status" value="1"/>
</dbReference>
<dbReference type="Gene3D" id="2.60.40.1120">
    <property type="entry name" value="Carboxypeptidase-like, regulatory domain"/>
    <property type="match status" value="1"/>
</dbReference>
<dbReference type="InterPro" id="IPR037066">
    <property type="entry name" value="Plug_dom_sf"/>
</dbReference>
<dbReference type="NCBIfam" id="TIGR04056">
    <property type="entry name" value="OMP_RagA_SusC"/>
    <property type="match status" value="1"/>
</dbReference>
<dbReference type="InterPro" id="IPR012910">
    <property type="entry name" value="Plug_dom"/>
</dbReference>
<dbReference type="PROSITE" id="PS52016">
    <property type="entry name" value="TONB_DEPENDENT_REC_3"/>
    <property type="match status" value="1"/>
</dbReference>
<accession>A0A1T5BS07</accession>
<reference evidence="4 5" key="1">
    <citation type="submission" date="2017-02" db="EMBL/GenBank/DDBJ databases">
        <authorList>
            <person name="Peterson S.W."/>
        </authorList>
    </citation>
    <scope>NUCLEOTIDE SEQUENCE [LARGE SCALE GENOMIC DNA]</scope>
    <source>
        <strain evidence="4 5">DSM 22899</strain>
    </source>
</reference>
<dbReference type="InterPro" id="IPR023997">
    <property type="entry name" value="TonB-dep_OMP_SusC/RagA_CS"/>
</dbReference>
<dbReference type="EMBL" id="FUYS01000003">
    <property type="protein sequence ID" value="SKB49909.1"/>
    <property type="molecule type" value="Genomic_DNA"/>
</dbReference>
<dbReference type="InterPro" id="IPR039426">
    <property type="entry name" value="TonB-dep_rcpt-like"/>
</dbReference>
<dbReference type="Proteomes" id="UP000190541">
    <property type="component" value="Unassembled WGS sequence"/>
</dbReference>
<dbReference type="RefSeq" id="WP_079716369.1">
    <property type="nucleotide sequence ID" value="NZ_FUYS01000003.1"/>
</dbReference>
<keyword evidence="1" id="KW-1134">Transmembrane beta strand</keyword>
<name>A0A1T5BS07_9SPHI</name>
<keyword evidence="1" id="KW-0813">Transport</keyword>
<evidence type="ECO:0000256" key="2">
    <source>
        <dbReference type="SAM" id="SignalP"/>
    </source>
</evidence>
<dbReference type="AlphaFoldDB" id="A0A1T5BS07"/>
<dbReference type="Pfam" id="PF13715">
    <property type="entry name" value="CarbopepD_reg_2"/>
    <property type="match status" value="1"/>
</dbReference>
<dbReference type="NCBIfam" id="TIGR04057">
    <property type="entry name" value="SusC_RagA_signa"/>
    <property type="match status" value="1"/>
</dbReference>
<evidence type="ECO:0000259" key="3">
    <source>
        <dbReference type="Pfam" id="PF07715"/>
    </source>
</evidence>
<organism evidence="4 5">
    <name type="scientific">Parapedobacter luteus</name>
    <dbReference type="NCBI Taxonomy" id="623280"/>
    <lineage>
        <taxon>Bacteria</taxon>
        <taxon>Pseudomonadati</taxon>
        <taxon>Bacteroidota</taxon>
        <taxon>Sphingobacteriia</taxon>
        <taxon>Sphingobacteriales</taxon>
        <taxon>Sphingobacteriaceae</taxon>
        <taxon>Parapedobacter</taxon>
    </lineage>
</organism>
<gene>
    <name evidence="4" type="ORF">SAMN05660226_01693</name>
</gene>
<dbReference type="GO" id="GO:0009279">
    <property type="term" value="C:cell outer membrane"/>
    <property type="evidence" value="ECO:0007669"/>
    <property type="project" value="UniProtKB-SubCell"/>
</dbReference>
<keyword evidence="1" id="KW-0812">Transmembrane</keyword>
<dbReference type="InterPro" id="IPR023996">
    <property type="entry name" value="TonB-dep_OMP_SusC/RagA"/>
</dbReference>
<proteinExistence type="inferred from homology"/>
<feature type="chain" id="PRO_5013227849" evidence="2">
    <location>
        <begin position="22"/>
        <end position="1031"/>
    </location>
</feature>
<dbReference type="InterPro" id="IPR008969">
    <property type="entry name" value="CarboxyPept-like_regulatory"/>
</dbReference>
<keyword evidence="2" id="KW-0732">Signal</keyword>